<dbReference type="Gene3D" id="2.60.40.1180">
    <property type="entry name" value="Golgi alpha-mannosidase II"/>
    <property type="match status" value="1"/>
</dbReference>
<keyword evidence="2 4" id="KW-0326">Glycosidase</keyword>
<dbReference type="SUPFAM" id="SSF81296">
    <property type="entry name" value="E set domains"/>
    <property type="match status" value="1"/>
</dbReference>
<dbReference type="SUPFAM" id="SSF51445">
    <property type="entry name" value="(Trans)glycosidases"/>
    <property type="match status" value="1"/>
</dbReference>
<dbReference type="PANTHER" id="PTHR10357">
    <property type="entry name" value="ALPHA-AMYLASE FAMILY MEMBER"/>
    <property type="match status" value="1"/>
</dbReference>
<dbReference type="EMBL" id="QREI01000001">
    <property type="protein sequence ID" value="REE27640.1"/>
    <property type="molecule type" value="Genomic_DNA"/>
</dbReference>
<evidence type="ECO:0000256" key="2">
    <source>
        <dbReference type="ARBA" id="ARBA00023295"/>
    </source>
</evidence>
<dbReference type="InterPro" id="IPR013780">
    <property type="entry name" value="Glyco_hydro_b"/>
</dbReference>
<dbReference type="SMART" id="SM00642">
    <property type="entry name" value="Aamy"/>
    <property type="match status" value="1"/>
</dbReference>
<keyword evidence="5" id="KW-1185">Reference proteome</keyword>
<dbReference type="InterPro" id="IPR017853">
    <property type="entry name" value="GH"/>
</dbReference>
<organism evidence="4 5">
    <name type="scientific">Winogradskyella pacifica</name>
    <dbReference type="NCBI Taxonomy" id="664642"/>
    <lineage>
        <taxon>Bacteria</taxon>
        <taxon>Pseudomonadati</taxon>
        <taxon>Bacteroidota</taxon>
        <taxon>Flavobacteriia</taxon>
        <taxon>Flavobacteriales</taxon>
        <taxon>Flavobacteriaceae</taxon>
        <taxon>Winogradskyella</taxon>
    </lineage>
</organism>
<dbReference type="PROSITE" id="PS51257">
    <property type="entry name" value="PROKAR_LIPOPROTEIN"/>
    <property type="match status" value="1"/>
</dbReference>
<dbReference type="PANTHER" id="PTHR10357:SF210">
    <property type="entry name" value="MALTODEXTRIN GLUCOSIDASE"/>
    <property type="match status" value="1"/>
</dbReference>
<dbReference type="InterPro" id="IPR006047">
    <property type="entry name" value="GH13_cat_dom"/>
</dbReference>
<reference evidence="4 5" key="1">
    <citation type="submission" date="2018-07" db="EMBL/GenBank/DDBJ databases">
        <title>Genomic Encyclopedia of Type Strains, Phase III (KMG-III): the genomes of soil and plant-associated and newly described type strains.</title>
        <authorList>
            <person name="Whitman W."/>
        </authorList>
    </citation>
    <scope>NUCLEOTIDE SEQUENCE [LARGE SCALE GENOMIC DNA]</scope>
    <source>
        <strain evidence="4 5">CECT 7948</strain>
    </source>
</reference>
<sequence>MKVLKILVIVICFGVLSCKEETPEKKVVSEIVTEIRNDIQRVEPPNWWIGFKNQSVQLLVKHPNIGNATPKISYQGVSITKIHKADSPNYLFLDLKISKTAKAGQFNIRFKLEDDSERVQTYELKSREKPAEDYIGFDSSDAIYLITPDRFANANPKNDEVKGLLQQGIDRADDYARHGGDIQGITEHLDYIDDIGFTAVWPCPVLTNDMPSGSYHGYAMTDFYEVDPRFGTIEEYRKLADDLRSRDMKLIMDQVANHCGLQHWWMTDLPFKDWINYQELYEENIDNWDWKVTKTSNHRRTTNQDPYASKKDHQEMADGWFVSDMPDLNQRNPFVANYIIQNSIWWVETLGLGGIRQDTYPYSEKEFMRNWAGAIMNEYPNFSIVGEEWSYNPLLIGYWQEGQKNKDGYESNLKSTMDFAMQKNIVDALNEEESWDKGLVKMYEGLANDFAYASPKDIMAFLDNHDKSRVYTEFDGDLTKTKMALSYLLMMPRIPQIYYGTEILMDDFDNPGDHGLIRTDFPGGWEGDAINAFTGEGLSDAQKEMQSFLKKILNFRKTSDAIHNGKTVHFAPQDGVYVLVRMTENEAIVHIINKNEEPLEIDLERFEELELKEKTLKNIISDETLIWNTTLKLNQKGSVILTTKTN</sequence>
<dbReference type="Pfam" id="PF00128">
    <property type="entry name" value="Alpha-amylase"/>
    <property type="match status" value="1"/>
</dbReference>
<dbReference type="InterPro" id="IPR014756">
    <property type="entry name" value="Ig_E-set"/>
</dbReference>
<feature type="domain" description="Glycosyl hydrolase family 13 catalytic" evidence="3">
    <location>
        <begin position="145"/>
        <end position="556"/>
    </location>
</feature>
<dbReference type="RefSeq" id="WP_115807982.1">
    <property type="nucleotide sequence ID" value="NZ_QREI01000001.1"/>
</dbReference>
<dbReference type="InterPro" id="IPR019492">
    <property type="entry name" value="Cyclo-malto-dextrinase_C"/>
</dbReference>
<dbReference type="OrthoDB" id="9805159at2"/>
<dbReference type="GO" id="GO:0005975">
    <property type="term" value="P:carbohydrate metabolic process"/>
    <property type="evidence" value="ECO:0007669"/>
    <property type="project" value="InterPro"/>
</dbReference>
<evidence type="ECO:0000259" key="3">
    <source>
        <dbReference type="SMART" id="SM00642"/>
    </source>
</evidence>
<dbReference type="Pfam" id="PF10438">
    <property type="entry name" value="Cyc-maltodext_C"/>
    <property type="match status" value="1"/>
</dbReference>
<dbReference type="AlphaFoldDB" id="A0A3D9N8M5"/>
<dbReference type="SUPFAM" id="SSF51011">
    <property type="entry name" value="Glycosyl hydrolase domain"/>
    <property type="match status" value="1"/>
</dbReference>
<evidence type="ECO:0000256" key="1">
    <source>
        <dbReference type="ARBA" id="ARBA00022801"/>
    </source>
</evidence>
<proteinExistence type="predicted"/>
<evidence type="ECO:0000313" key="4">
    <source>
        <dbReference type="EMBL" id="REE27640.1"/>
    </source>
</evidence>
<dbReference type="CDD" id="cd11340">
    <property type="entry name" value="AmyAc_bac_CMD_like_3"/>
    <property type="match status" value="1"/>
</dbReference>
<keyword evidence="1" id="KW-0378">Hydrolase</keyword>
<dbReference type="Gene3D" id="2.60.40.10">
    <property type="entry name" value="Immunoglobulins"/>
    <property type="match status" value="1"/>
</dbReference>
<dbReference type="InterPro" id="IPR015171">
    <property type="entry name" value="Cyc-maltodext_N"/>
</dbReference>
<name>A0A3D9N8M5_9FLAO</name>
<comment type="caution">
    <text evidence="4">The sequence shown here is derived from an EMBL/GenBank/DDBJ whole genome shotgun (WGS) entry which is preliminary data.</text>
</comment>
<accession>A0A3D9N8M5</accession>
<dbReference type="Proteomes" id="UP000256919">
    <property type="component" value="Unassembled WGS sequence"/>
</dbReference>
<protein>
    <submittedName>
        <fullName evidence="4">Glycosidase</fullName>
    </submittedName>
</protein>
<dbReference type="GO" id="GO:0016798">
    <property type="term" value="F:hydrolase activity, acting on glycosyl bonds"/>
    <property type="evidence" value="ECO:0007669"/>
    <property type="project" value="UniProtKB-KW"/>
</dbReference>
<dbReference type="InterPro" id="IPR013783">
    <property type="entry name" value="Ig-like_fold"/>
</dbReference>
<dbReference type="Pfam" id="PF09087">
    <property type="entry name" value="Cyc-maltodext_N"/>
    <property type="match status" value="1"/>
</dbReference>
<gene>
    <name evidence="4" type="ORF">DFQ09_101474</name>
</gene>
<dbReference type="Gene3D" id="3.20.20.80">
    <property type="entry name" value="Glycosidases"/>
    <property type="match status" value="1"/>
</dbReference>
<evidence type="ECO:0000313" key="5">
    <source>
        <dbReference type="Proteomes" id="UP000256919"/>
    </source>
</evidence>